<feature type="compositionally biased region" description="Pro residues" evidence="2">
    <location>
        <begin position="7"/>
        <end position="17"/>
    </location>
</feature>
<comment type="caution">
    <text evidence="3">The sequence shown here is derived from an EMBL/GenBank/DDBJ whole genome shotgun (WGS) entry which is preliminary data.</text>
</comment>
<sequence length="159" mass="17790">METSRPYPNPTAKPPGKPRQFEFRTKRPALRHFLLNLKKKDFRIRNPKCAIEELKDCLVELALGLLVDQTTPFPNNNNSVSPTSTSTNTNTQLNEELASIDSSDSSNTKQLALSFQAQGDKLAKDGKYREALGKWEAALTLTPENAVLHEQKAQVLLEI</sequence>
<dbReference type="PANTHER" id="PTHR15544">
    <property type="entry name" value="OSMOSIS RESPONSIVE FACTOR"/>
    <property type="match status" value="1"/>
</dbReference>
<evidence type="ECO:0000313" key="4">
    <source>
        <dbReference type="Proteomes" id="UP000737018"/>
    </source>
</evidence>
<feature type="region of interest" description="Disordered" evidence="2">
    <location>
        <begin position="1"/>
        <end position="23"/>
    </location>
</feature>
<evidence type="ECO:0000256" key="2">
    <source>
        <dbReference type="SAM" id="MobiDB-lite"/>
    </source>
</evidence>
<evidence type="ECO:0000256" key="1">
    <source>
        <dbReference type="PROSITE-ProRule" id="PRU00339"/>
    </source>
</evidence>
<dbReference type="InterPro" id="IPR011990">
    <property type="entry name" value="TPR-like_helical_dom_sf"/>
</dbReference>
<dbReference type="Gene3D" id="1.25.40.10">
    <property type="entry name" value="Tetratricopeptide repeat domain"/>
    <property type="match status" value="1"/>
</dbReference>
<keyword evidence="4" id="KW-1185">Reference proteome</keyword>
<dbReference type="PANTHER" id="PTHR15544:SF0">
    <property type="entry name" value="TETRATRICOPEPTIDE REPEAT PROTEIN 33"/>
    <property type="match status" value="1"/>
</dbReference>
<dbReference type="InterPro" id="IPR052658">
    <property type="entry name" value="TPR-containing"/>
</dbReference>
<name>A0A8J4QER4_9ROSI</name>
<accession>A0A8J4QER4</accession>
<dbReference type="Proteomes" id="UP000737018">
    <property type="component" value="Unassembled WGS sequence"/>
</dbReference>
<gene>
    <name evidence="3" type="ORF">CMV_024848</name>
</gene>
<dbReference type="PROSITE" id="PS50005">
    <property type="entry name" value="TPR"/>
    <property type="match status" value="1"/>
</dbReference>
<organism evidence="3 4">
    <name type="scientific">Castanea mollissima</name>
    <name type="common">Chinese chestnut</name>
    <dbReference type="NCBI Taxonomy" id="60419"/>
    <lineage>
        <taxon>Eukaryota</taxon>
        <taxon>Viridiplantae</taxon>
        <taxon>Streptophyta</taxon>
        <taxon>Embryophyta</taxon>
        <taxon>Tracheophyta</taxon>
        <taxon>Spermatophyta</taxon>
        <taxon>Magnoliopsida</taxon>
        <taxon>eudicotyledons</taxon>
        <taxon>Gunneridae</taxon>
        <taxon>Pentapetalae</taxon>
        <taxon>rosids</taxon>
        <taxon>fabids</taxon>
        <taxon>Fagales</taxon>
        <taxon>Fagaceae</taxon>
        <taxon>Castanea</taxon>
    </lineage>
</organism>
<feature type="region of interest" description="Disordered" evidence="2">
    <location>
        <begin position="71"/>
        <end position="90"/>
    </location>
</feature>
<reference evidence="3" key="1">
    <citation type="submission" date="2020-03" db="EMBL/GenBank/DDBJ databases">
        <title>Castanea mollissima Vanexum genome sequencing.</title>
        <authorList>
            <person name="Staton M."/>
        </authorList>
    </citation>
    <scope>NUCLEOTIDE SEQUENCE</scope>
    <source>
        <tissue evidence="3">Leaf</tissue>
    </source>
</reference>
<proteinExistence type="predicted"/>
<dbReference type="AlphaFoldDB" id="A0A8J4QER4"/>
<dbReference type="SUPFAM" id="SSF48452">
    <property type="entry name" value="TPR-like"/>
    <property type="match status" value="1"/>
</dbReference>
<evidence type="ECO:0000313" key="3">
    <source>
        <dbReference type="EMBL" id="KAF3949263.1"/>
    </source>
</evidence>
<dbReference type="EMBL" id="JRKL02006219">
    <property type="protein sequence ID" value="KAF3949263.1"/>
    <property type="molecule type" value="Genomic_DNA"/>
</dbReference>
<protein>
    <submittedName>
        <fullName evidence="3">Uncharacterized protein</fullName>
    </submittedName>
</protein>
<feature type="repeat" description="TPR" evidence="1">
    <location>
        <begin position="112"/>
        <end position="145"/>
    </location>
</feature>
<dbReference type="OrthoDB" id="2423701at2759"/>
<keyword evidence="1" id="KW-0802">TPR repeat</keyword>
<dbReference type="InterPro" id="IPR019734">
    <property type="entry name" value="TPR_rpt"/>
</dbReference>